<keyword evidence="2" id="KW-0732">Signal</keyword>
<feature type="compositionally biased region" description="Low complexity" evidence="1">
    <location>
        <begin position="90"/>
        <end position="102"/>
    </location>
</feature>
<sequence>MERISPSVLIWLLIAGVFCYVDVSAIQDVTPALMTNPLVESTIAEGLISTSPPLPPAAAHTTLPSERPSTTIQSTDTPASPASDIERQASTGTSPKSSTTPPRANENA</sequence>
<protein>
    <submittedName>
        <fullName evidence="3">Nascent polypeptide-associated complex subunit alpha</fullName>
    </submittedName>
</protein>
<evidence type="ECO:0000256" key="2">
    <source>
        <dbReference type="SAM" id="SignalP"/>
    </source>
</evidence>
<organism evidence="3 4">
    <name type="scientific">Huso huso</name>
    <name type="common">Beluga</name>
    <name type="synonym">Acipenser huso</name>
    <dbReference type="NCBI Taxonomy" id="61971"/>
    <lineage>
        <taxon>Eukaryota</taxon>
        <taxon>Metazoa</taxon>
        <taxon>Chordata</taxon>
        <taxon>Craniata</taxon>
        <taxon>Vertebrata</taxon>
        <taxon>Euteleostomi</taxon>
        <taxon>Actinopterygii</taxon>
        <taxon>Chondrostei</taxon>
        <taxon>Acipenseriformes</taxon>
        <taxon>Acipenseridae</taxon>
        <taxon>Huso</taxon>
    </lineage>
</organism>
<evidence type="ECO:0000256" key="1">
    <source>
        <dbReference type="SAM" id="MobiDB-lite"/>
    </source>
</evidence>
<feature type="compositionally biased region" description="Polar residues" evidence="1">
    <location>
        <begin position="67"/>
        <end position="80"/>
    </location>
</feature>
<feature type="chain" id="PRO_5045792509" evidence="2">
    <location>
        <begin position="26"/>
        <end position="108"/>
    </location>
</feature>
<feature type="region of interest" description="Disordered" evidence="1">
    <location>
        <begin position="47"/>
        <end position="108"/>
    </location>
</feature>
<proteinExistence type="predicted"/>
<keyword evidence="4" id="KW-1185">Reference proteome</keyword>
<accession>A0ABR0ZI99</accession>
<gene>
    <name evidence="3" type="ORF">HHUSO_G12309</name>
</gene>
<reference evidence="3 4" key="1">
    <citation type="submission" date="2021-05" db="EMBL/GenBank/DDBJ databases">
        <authorList>
            <person name="Zahm M."/>
            <person name="Klopp C."/>
            <person name="Cabau C."/>
            <person name="Kuhl H."/>
            <person name="Suciu R."/>
            <person name="Ciorpac M."/>
            <person name="Holostenco D."/>
            <person name="Gessner J."/>
            <person name="Wuertz S."/>
            <person name="Hohne C."/>
            <person name="Stock M."/>
            <person name="Gislard M."/>
            <person name="Lluch J."/>
            <person name="Milhes M."/>
            <person name="Lampietro C."/>
            <person name="Lopez Roques C."/>
            <person name="Donnadieu C."/>
            <person name="Du K."/>
            <person name="Schartl M."/>
            <person name="Guiguen Y."/>
        </authorList>
    </citation>
    <scope>NUCLEOTIDE SEQUENCE [LARGE SCALE GENOMIC DNA]</scope>
    <source>
        <strain evidence="3">Hh-F2</strain>
        <tissue evidence="3">Blood</tissue>
    </source>
</reference>
<dbReference type="EMBL" id="JAHFZB010000010">
    <property type="protein sequence ID" value="KAK6484528.1"/>
    <property type="molecule type" value="Genomic_DNA"/>
</dbReference>
<comment type="caution">
    <text evidence="3">The sequence shown here is derived from an EMBL/GenBank/DDBJ whole genome shotgun (WGS) entry which is preliminary data.</text>
</comment>
<evidence type="ECO:0000313" key="4">
    <source>
        <dbReference type="Proteomes" id="UP001369086"/>
    </source>
</evidence>
<name>A0ABR0ZI99_HUSHU</name>
<feature type="signal peptide" evidence="2">
    <location>
        <begin position="1"/>
        <end position="25"/>
    </location>
</feature>
<evidence type="ECO:0000313" key="3">
    <source>
        <dbReference type="EMBL" id="KAK6484528.1"/>
    </source>
</evidence>
<dbReference type="Proteomes" id="UP001369086">
    <property type="component" value="Unassembled WGS sequence"/>
</dbReference>
<feature type="compositionally biased region" description="Low complexity" evidence="1">
    <location>
        <begin position="47"/>
        <end position="65"/>
    </location>
</feature>